<evidence type="ECO:0000313" key="3">
    <source>
        <dbReference type="EMBL" id="NOV02690.1"/>
    </source>
</evidence>
<feature type="transmembrane region" description="Helical" evidence="1">
    <location>
        <begin position="12"/>
        <end position="32"/>
    </location>
</feature>
<feature type="domain" description="Heme-binding protein Shr-like Hb-interacting" evidence="2">
    <location>
        <begin position="614"/>
        <end position="685"/>
    </location>
</feature>
<gene>
    <name evidence="3" type="ORF">GC097_22040</name>
</gene>
<comment type="caution">
    <text evidence="3">The sequence shown here is derived from an EMBL/GenBank/DDBJ whole genome shotgun (WGS) entry which is preliminary data.</text>
</comment>
<evidence type="ECO:0000313" key="4">
    <source>
        <dbReference type="Proteomes" id="UP000618579"/>
    </source>
</evidence>
<evidence type="ECO:0000256" key="1">
    <source>
        <dbReference type="SAM" id="Phobius"/>
    </source>
</evidence>
<sequence length="815" mass="88859">MVSNDLKSKPSFMGIVSKVMAIVMTFMMVFTISPVEGYASPVTADPLTSATADVSNNNTTVTVTFNTYAAPTIDLADLKSNIQIKRSVSGSFVDLSADNGNNVIHMTTEGALVITLGAELTGTANAIKVKAGSIRNEDLVTSNADVTVSGIAAKDITPPAFTGAESRNGGDVYLSFDEDFSINAPVDADSEQIETFLKSNISVAADGVNFVPVSAHQGNFRQNGSRTIYLNFYNDMKVILGTNTIIKIASGTIKDSAGNANGEMNLPVSPPVILSTEISSDNHDVTITFNEAVVDRTEDSLRNRIYVIRGTNSEWKGLVAGDTVSINSAKLQIHFKEALSGANNQIVIGGGMIANRYGNVETADRLTALIQANVGGDYPIPADTTPPKYLYAYISNAQDLNIVFDEDVQNAYDTDAQFLQSVQWYRPNQWFNGLPSDATLTFSGHVATIHFATSLTGYPYYHFTFYPNHFKDTAGNVNTDYVYANWMNPQDTVLNLNNGYFSHNGRWMSLQFNSNTDLVDQTVVDGVSHLKEKITISTDHGSSYTALGALDVVMVQGNRITVFFHDAKKVGSVQIKITENVVSDLYDSKRNEALDEEVAYNTPDITGYVFSNVASDFIFEDNAEWRSKVKVVRVSDDDLETDRQLNLESNDYTLTEGKLTISNGVFQKGHYYYISVDAEGYSTKYFEGRAYQPSEIFYMTAPVVTAKNGITATINLVNNARNNNSTIGNQSVVFELFNGLTPISIVAANLRVDTGTYSANFNVSDAATNPNFKVKAYIVSKYSNDSTNLGVNLATVKTQLELDQAISKTESNNNN</sequence>
<dbReference type="InterPro" id="IPR011432">
    <property type="entry name" value="Shr-like_HID"/>
</dbReference>
<name>A0ABX1ZUH0_9BACL</name>
<reference evidence="3 4" key="1">
    <citation type="submission" date="2019-10" db="EMBL/GenBank/DDBJ databases">
        <title>Description of Paenibacillus pedi sp. nov.</title>
        <authorList>
            <person name="Carlier A."/>
            <person name="Qi S."/>
        </authorList>
    </citation>
    <scope>NUCLEOTIDE SEQUENCE [LARGE SCALE GENOMIC DNA]</scope>
    <source>
        <strain evidence="3 4">LMG 31457</strain>
    </source>
</reference>
<proteinExistence type="predicted"/>
<dbReference type="Proteomes" id="UP000618579">
    <property type="component" value="Unassembled WGS sequence"/>
</dbReference>
<keyword evidence="1" id="KW-1133">Transmembrane helix</keyword>
<organism evidence="3 4">
    <name type="scientific">Paenibacillus planticolens</name>
    <dbReference type="NCBI Taxonomy" id="2654976"/>
    <lineage>
        <taxon>Bacteria</taxon>
        <taxon>Bacillati</taxon>
        <taxon>Bacillota</taxon>
        <taxon>Bacilli</taxon>
        <taxon>Bacillales</taxon>
        <taxon>Paenibacillaceae</taxon>
        <taxon>Paenibacillus</taxon>
    </lineage>
</organism>
<accession>A0ABX1ZUH0</accession>
<protein>
    <submittedName>
        <fullName evidence="3">DUF1533 domain-containing protein</fullName>
    </submittedName>
</protein>
<evidence type="ECO:0000259" key="2">
    <source>
        <dbReference type="Pfam" id="PF07550"/>
    </source>
</evidence>
<keyword evidence="4" id="KW-1185">Reference proteome</keyword>
<dbReference type="RefSeq" id="WP_171685501.1">
    <property type="nucleotide sequence ID" value="NZ_WHNZ01000045.1"/>
</dbReference>
<keyword evidence="1" id="KW-0812">Transmembrane</keyword>
<keyword evidence="1" id="KW-0472">Membrane</keyword>
<dbReference type="Pfam" id="PF07550">
    <property type="entry name" value="Shr-like_HID"/>
    <property type="match status" value="1"/>
</dbReference>
<dbReference type="EMBL" id="WHNZ01000045">
    <property type="protein sequence ID" value="NOV02690.1"/>
    <property type="molecule type" value="Genomic_DNA"/>
</dbReference>